<keyword evidence="1" id="KW-0732">Signal</keyword>
<dbReference type="Proteomes" id="UP001606305">
    <property type="component" value="Unassembled WGS sequence"/>
</dbReference>
<feature type="chain" id="PRO_5046048556" evidence="1">
    <location>
        <begin position="20"/>
        <end position="71"/>
    </location>
</feature>
<evidence type="ECO:0000313" key="3">
    <source>
        <dbReference type="Proteomes" id="UP001606305"/>
    </source>
</evidence>
<comment type="caution">
    <text evidence="2">The sequence shown here is derived from an EMBL/GenBank/DDBJ whole genome shotgun (WGS) entry which is preliminary data.</text>
</comment>
<organism evidence="2 3">
    <name type="scientific">Pelomonas nitida</name>
    <dbReference type="NCBI Taxonomy" id="3299027"/>
    <lineage>
        <taxon>Bacteria</taxon>
        <taxon>Pseudomonadati</taxon>
        <taxon>Pseudomonadota</taxon>
        <taxon>Betaproteobacteria</taxon>
        <taxon>Burkholderiales</taxon>
        <taxon>Sphaerotilaceae</taxon>
        <taxon>Roseateles</taxon>
    </lineage>
</organism>
<dbReference type="RefSeq" id="WP_394489020.1">
    <property type="nucleotide sequence ID" value="NZ_JBIGIA010000011.1"/>
</dbReference>
<protein>
    <submittedName>
        <fullName evidence="2">Uncharacterized protein</fullName>
    </submittedName>
</protein>
<evidence type="ECO:0000256" key="1">
    <source>
        <dbReference type="SAM" id="SignalP"/>
    </source>
</evidence>
<keyword evidence="3" id="KW-1185">Reference proteome</keyword>
<proteinExistence type="predicted"/>
<accession>A0ABW7G875</accession>
<feature type="signal peptide" evidence="1">
    <location>
        <begin position="1"/>
        <end position="19"/>
    </location>
</feature>
<sequence length="71" mass="7606">MKAVSQTIVLLLATAAAHAADKTEPPAGEACAVAHPMPEATRTDRLDPAVIERMTTRQRAPKMPAFPAEQR</sequence>
<gene>
    <name evidence="2" type="ORF">ACG00X_15110</name>
</gene>
<dbReference type="EMBL" id="JBIGIA010000011">
    <property type="protein sequence ID" value="MFG6458166.1"/>
    <property type="molecule type" value="Genomic_DNA"/>
</dbReference>
<name>A0ABW7G875_9BURK</name>
<reference evidence="2 3" key="1">
    <citation type="submission" date="2024-09" db="EMBL/GenBank/DDBJ databases">
        <title>Novel species of the genus Pelomonas and Roseateles isolated from streams.</title>
        <authorList>
            <person name="Lu H."/>
        </authorList>
    </citation>
    <scope>NUCLEOTIDE SEQUENCE [LARGE SCALE GENOMIC DNA]</scope>
    <source>
        <strain evidence="2 3">BYS96W</strain>
    </source>
</reference>
<evidence type="ECO:0000313" key="2">
    <source>
        <dbReference type="EMBL" id="MFG6458166.1"/>
    </source>
</evidence>